<gene>
    <name evidence="8" type="ORF">BJX68DRAFT_157101</name>
</gene>
<comment type="caution">
    <text evidence="8">The sequence shown here is derived from an EMBL/GenBank/DDBJ whole genome shotgun (WGS) entry which is preliminary data.</text>
</comment>
<evidence type="ECO:0000256" key="3">
    <source>
        <dbReference type="ARBA" id="ARBA00004370"/>
    </source>
</evidence>
<organism evidence="8 9">
    <name type="scientific">Aspergillus pseudodeflectus</name>
    <dbReference type="NCBI Taxonomy" id="176178"/>
    <lineage>
        <taxon>Eukaryota</taxon>
        <taxon>Fungi</taxon>
        <taxon>Dikarya</taxon>
        <taxon>Ascomycota</taxon>
        <taxon>Pezizomycotina</taxon>
        <taxon>Eurotiomycetes</taxon>
        <taxon>Eurotiomycetidae</taxon>
        <taxon>Eurotiales</taxon>
        <taxon>Aspergillaceae</taxon>
        <taxon>Aspergillus</taxon>
        <taxon>Aspergillus subgen. Nidulantes</taxon>
    </lineage>
</organism>
<evidence type="ECO:0008006" key="10">
    <source>
        <dbReference type="Google" id="ProtNLM"/>
    </source>
</evidence>
<evidence type="ECO:0000256" key="6">
    <source>
        <dbReference type="ARBA" id="ARBA00023136"/>
    </source>
</evidence>
<evidence type="ECO:0000313" key="8">
    <source>
        <dbReference type="EMBL" id="KAL2843245.1"/>
    </source>
</evidence>
<name>A0ABR4JT82_9EURO</name>
<evidence type="ECO:0000256" key="4">
    <source>
        <dbReference type="ARBA" id="ARBA00022824"/>
    </source>
</evidence>
<proteinExistence type="predicted"/>
<keyword evidence="4" id="KW-0256">Endoplasmic reticulum</keyword>
<dbReference type="PANTHER" id="PTHR48182:SF2">
    <property type="entry name" value="PROTEIN SERAC1"/>
    <property type="match status" value="1"/>
</dbReference>
<evidence type="ECO:0000256" key="2">
    <source>
        <dbReference type="ARBA" id="ARBA00004240"/>
    </source>
</evidence>
<evidence type="ECO:0000256" key="7">
    <source>
        <dbReference type="SAM" id="MobiDB-lite"/>
    </source>
</evidence>
<dbReference type="Proteomes" id="UP001610444">
    <property type="component" value="Unassembled WGS sequence"/>
</dbReference>
<evidence type="ECO:0000256" key="5">
    <source>
        <dbReference type="ARBA" id="ARBA00023128"/>
    </source>
</evidence>
<dbReference type="RefSeq" id="XP_070895518.1">
    <property type="nucleotide sequence ID" value="XM_071036772.1"/>
</dbReference>
<dbReference type="GeneID" id="98151936"/>
<dbReference type="EMBL" id="JBFXLR010000047">
    <property type="protein sequence ID" value="KAL2843245.1"/>
    <property type="molecule type" value="Genomic_DNA"/>
</dbReference>
<keyword evidence="9" id="KW-1185">Reference proteome</keyword>
<dbReference type="PANTHER" id="PTHR48182">
    <property type="entry name" value="PROTEIN SERAC1"/>
    <property type="match status" value="1"/>
</dbReference>
<keyword evidence="5" id="KW-0496">Mitochondrion</keyword>
<keyword evidence="6" id="KW-0472">Membrane</keyword>
<dbReference type="Gene3D" id="3.40.50.1820">
    <property type="entry name" value="alpha/beta hydrolase"/>
    <property type="match status" value="1"/>
</dbReference>
<feature type="region of interest" description="Disordered" evidence="7">
    <location>
        <begin position="13"/>
        <end position="33"/>
    </location>
</feature>
<dbReference type="InterPro" id="IPR029058">
    <property type="entry name" value="AB_hydrolase_fold"/>
</dbReference>
<accession>A0ABR4JT82</accession>
<dbReference type="SUPFAM" id="SSF53474">
    <property type="entry name" value="alpha/beta-Hydrolases"/>
    <property type="match status" value="1"/>
</dbReference>
<evidence type="ECO:0000313" key="9">
    <source>
        <dbReference type="Proteomes" id="UP001610444"/>
    </source>
</evidence>
<feature type="compositionally biased region" description="Polar residues" evidence="7">
    <location>
        <begin position="20"/>
        <end position="33"/>
    </location>
</feature>
<reference evidence="8 9" key="1">
    <citation type="submission" date="2024-07" db="EMBL/GenBank/DDBJ databases">
        <title>Section-level genome sequencing and comparative genomics of Aspergillus sections Usti and Cavernicolus.</title>
        <authorList>
            <consortium name="Lawrence Berkeley National Laboratory"/>
            <person name="Nybo J.L."/>
            <person name="Vesth T.C."/>
            <person name="Theobald S."/>
            <person name="Frisvad J.C."/>
            <person name="Larsen T.O."/>
            <person name="Kjaerboelling I."/>
            <person name="Rothschild-Mancinelli K."/>
            <person name="Lyhne E.K."/>
            <person name="Kogle M.E."/>
            <person name="Barry K."/>
            <person name="Clum A."/>
            <person name="Na H."/>
            <person name="Ledsgaard L."/>
            <person name="Lin J."/>
            <person name="Lipzen A."/>
            <person name="Kuo A."/>
            <person name="Riley R."/>
            <person name="Mondo S."/>
            <person name="LaButti K."/>
            <person name="Haridas S."/>
            <person name="Pangalinan J."/>
            <person name="Salamov A.A."/>
            <person name="Simmons B.A."/>
            <person name="Magnuson J.K."/>
            <person name="Chen J."/>
            <person name="Drula E."/>
            <person name="Henrissat B."/>
            <person name="Wiebenga A."/>
            <person name="Lubbers R.J."/>
            <person name="Gomes A.C."/>
            <person name="Macurrencykelacurrency M.R."/>
            <person name="Stajich J."/>
            <person name="Grigoriev I.V."/>
            <person name="Mortensen U.H."/>
            <person name="De vries R.P."/>
            <person name="Baker S.E."/>
            <person name="Andersen M.R."/>
        </authorList>
    </citation>
    <scope>NUCLEOTIDE SEQUENCE [LARGE SCALE GENOMIC DNA]</scope>
    <source>
        <strain evidence="8 9">CBS 756.74</strain>
    </source>
</reference>
<evidence type="ECO:0000256" key="1">
    <source>
        <dbReference type="ARBA" id="ARBA00004173"/>
    </source>
</evidence>
<protein>
    <recommendedName>
        <fullName evidence="10">DUF676 domain-containing protein</fullName>
    </recommendedName>
</protein>
<sequence>MWLFRRRHYGRDLPRAAGKTSPSDSQTSKPVASLLQDTRSLPTFPDGIKVIYDCPDAVVDICFVHGLTGDRERTWTADGQATPWPKLLLPSRLPRARILTFGYDAYIVRPSVASSNRLVNHATDLLADLTADRDFADASRRPLIFVVHSLGELVCKEAILLSRDHPEPYLRGIFRYLKGIIFMGTPHKGAWMAEWTRIPASALGFVKSTNITLLDILQRDSQLLQSIQLHFLAMVRQLREEGRALELVCFFEQLPVPGFGVIVPQESASLENYLALSVHANHRDMVKFATEDDNGFKRLLAILMRWVSEVGKEDRHASTTI</sequence>
<comment type="subcellular location">
    <subcellularLocation>
        <location evidence="2">Endoplasmic reticulum</location>
    </subcellularLocation>
    <subcellularLocation>
        <location evidence="3">Membrane</location>
    </subcellularLocation>
    <subcellularLocation>
        <location evidence="1">Mitochondrion</location>
    </subcellularLocation>
</comment>
<dbReference type="InterPro" id="IPR052374">
    <property type="entry name" value="SERAC1"/>
</dbReference>